<dbReference type="KEGG" id="cdet:87950632"/>
<proteinExistence type="predicted"/>
<protein>
    <submittedName>
        <fullName evidence="2">Uncharacterized protein</fullName>
    </submittedName>
</protein>
<dbReference type="EMBL" id="CP137313">
    <property type="protein sequence ID" value="WQF89118.1"/>
    <property type="molecule type" value="Genomic_DNA"/>
</dbReference>
<gene>
    <name evidence="2" type="ORF">CDEST_14132</name>
</gene>
<feature type="compositionally biased region" description="Basic and acidic residues" evidence="1">
    <location>
        <begin position="267"/>
        <end position="281"/>
    </location>
</feature>
<dbReference type="AlphaFoldDB" id="A0AAX4J145"/>
<feature type="region of interest" description="Disordered" evidence="1">
    <location>
        <begin position="254"/>
        <end position="299"/>
    </location>
</feature>
<evidence type="ECO:0000313" key="2">
    <source>
        <dbReference type="EMBL" id="WQF89118.1"/>
    </source>
</evidence>
<dbReference type="GeneID" id="87950632"/>
<reference evidence="3" key="1">
    <citation type="journal article" date="2023" name="bioRxiv">
        <title>Complete genome of the Medicago anthracnose fungus, Colletotrichum destructivum, reveals a mini-chromosome-like region within a core chromosome.</title>
        <authorList>
            <person name="Lapalu N."/>
            <person name="Simon A."/>
            <person name="Lu A."/>
            <person name="Plaumann P.-L."/>
            <person name="Amselem J."/>
            <person name="Pigne S."/>
            <person name="Auger A."/>
            <person name="Koch C."/>
            <person name="Dallery J.-F."/>
            <person name="O'Connell R.J."/>
        </authorList>
    </citation>
    <scope>NUCLEOTIDE SEQUENCE [LARGE SCALE GENOMIC DNA]</scope>
    <source>
        <strain evidence="3">CBS 520.97</strain>
    </source>
</reference>
<accession>A0AAX4J145</accession>
<organism evidence="2 3">
    <name type="scientific">Colletotrichum destructivum</name>
    <dbReference type="NCBI Taxonomy" id="34406"/>
    <lineage>
        <taxon>Eukaryota</taxon>
        <taxon>Fungi</taxon>
        <taxon>Dikarya</taxon>
        <taxon>Ascomycota</taxon>
        <taxon>Pezizomycotina</taxon>
        <taxon>Sordariomycetes</taxon>
        <taxon>Hypocreomycetidae</taxon>
        <taxon>Glomerellales</taxon>
        <taxon>Glomerellaceae</taxon>
        <taxon>Colletotrichum</taxon>
        <taxon>Colletotrichum destructivum species complex</taxon>
    </lineage>
</organism>
<dbReference type="Proteomes" id="UP001322277">
    <property type="component" value="Chromosome 9"/>
</dbReference>
<dbReference type="RefSeq" id="XP_062786339.1">
    <property type="nucleotide sequence ID" value="XM_062930288.1"/>
</dbReference>
<evidence type="ECO:0000256" key="1">
    <source>
        <dbReference type="SAM" id="MobiDB-lite"/>
    </source>
</evidence>
<sequence length="299" mass="32169">MEMPSVAALAGARLLGDVEEANLEEILNALRAAVNPNASSSKTKHIKAYPIPGLDIIVARNFRATNLAPLAITGRRLPLIYTLISTLVSPPLNKTVLVLDTEHRFDATRLVCSPESIRHVYVHRPACDAIHGPRGDGGAGMGPDQVRQLVTAAEDWMLYGDHESNGREWWGTIVIGALGAGDVTAAWKGWLRIDRDNIPGFSLGCSAKEAMTDRQRRQEAVDAAPWAASSQWGSFTFPDSLQLQLRPPARLDARNQLAGCASSEGAEAGKKRQEEDARGRGGEAGGDGDGEECVHNRHG</sequence>
<keyword evidence="3" id="KW-1185">Reference proteome</keyword>
<name>A0AAX4J145_9PEZI</name>
<evidence type="ECO:0000313" key="3">
    <source>
        <dbReference type="Proteomes" id="UP001322277"/>
    </source>
</evidence>